<protein>
    <recommendedName>
        <fullName evidence="4">Aconitase/3-isopropylmalate dehydratase large subunit alpha/beta/alpha domain-containing protein</fullName>
    </recommendedName>
</protein>
<evidence type="ECO:0000313" key="5">
    <source>
        <dbReference type="EMBL" id="RZF35244.1"/>
    </source>
</evidence>
<evidence type="ECO:0000256" key="1">
    <source>
        <dbReference type="ARBA" id="ARBA00022723"/>
    </source>
</evidence>
<sequence length="137" mass="15076">MAGTNPFQKYLKTLTVGSKEFKYFDLPALGSQYDKLPYSIRVLLESAVRNCDNFQVRESDVDNVLNWNQGKAAEGVEIAFKPARVILQDLTGVAAVVDFAAMRDAVKVLGGNPDKINPICPSDLVIDHSVQADFVRS</sequence>
<keyword evidence="1" id="KW-0479">Metal-binding</keyword>
<dbReference type="SUPFAM" id="SSF53732">
    <property type="entry name" value="Aconitase iron-sulfur domain"/>
    <property type="match status" value="1"/>
</dbReference>
<evidence type="ECO:0000313" key="6">
    <source>
        <dbReference type="Proteomes" id="UP000291343"/>
    </source>
</evidence>
<keyword evidence="3" id="KW-0411">Iron-sulfur</keyword>
<keyword evidence="6" id="KW-1185">Reference proteome</keyword>
<dbReference type="EMBL" id="QKKF02029062">
    <property type="protein sequence ID" value="RZF35244.1"/>
    <property type="molecule type" value="Genomic_DNA"/>
</dbReference>
<dbReference type="OrthoDB" id="2279155at2759"/>
<keyword evidence="2" id="KW-0408">Iron</keyword>
<dbReference type="InParanoid" id="A0A482WNX3"/>
<organism evidence="5 6">
    <name type="scientific">Laodelphax striatellus</name>
    <name type="common">Small brown planthopper</name>
    <name type="synonym">Delphax striatella</name>
    <dbReference type="NCBI Taxonomy" id="195883"/>
    <lineage>
        <taxon>Eukaryota</taxon>
        <taxon>Metazoa</taxon>
        <taxon>Ecdysozoa</taxon>
        <taxon>Arthropoda</taxon>
        <taxon>Hexapoda</taxon>
        <taxon>Insecta</taxon>
        <taxon>Pterygota</taxon>
        <taxon>Neoptera</taxon>
        <taxon>Paraneoptera</taxon>
        <taxon>Hemiptera</taxon>
        <taxon>Auchenorrhyncha</taxon>
        <taxon>Fulgoroidea</taxon>
        <taxon>Delphacidae</taxon>
        <taxon>Criomorphinae</taxon>
        <taxon>Laodelphax</taxon>
    </lineage>
</organism>
<evidence type="ECO:0000256" key="2">
    <source>
        <dbReference type="ARBA" id="ARBA00023004"/>
    </source>
</evidence>
<reference evidence="5 6" key="1">
    <citation type="journal article" date="2017" name="Gigascience">
        <title>Genome sequence of the small brown planthopper, Laodelphax striatellus.</title>
        <authorList>
            <person name="Zhu J."/>
            <person name="Jiang F."/>
            <person name="Wang X."/>
            <person name="Yang P."/>
            <person name="Bao Y."/>
            <person name="Zhao W."/>
            <person name="Wang W."/>
            <person name="Lu H."/>
            <person name="Wang Q."/>
            <person name="Cui N."/>
            <person name="Li J."/>
            <person name="Chen X."/>
            <person name="Luo L."/>
            <person name="Yu J."/>
            <person name="Kang L."/>
            <person name="Cui F."/>
        </authorList>
    </citation>
    <scope>NUCLEOTIDE SEQUENCE [LARGE SCALE GENOMIC DNA]</scope>
    <source>
        <strain evidence="5">Lst14</strain>
    </source>
</reference>
<dbReference type="Gene3D" id="3.30.499.10">
    <property type="entry name" value="Aconitase, domain 3"/>
    <property type="match status" value="1"/>
</dbReference>
<gene>
    <name evidence="5" type="ORF">LSTR_LSTR016816</name>
</gene>
<dbReference type="GO" id="GO:0046872">
    <property type="term" value="F:metal ion binding"/>
    <property type="evidence" value="ECO:0007669"/>
    <property type="project" value="UniProtKB-KW"/>
</dbReference>
<dbReference type="Pfam" id="PF00330">
    <property type="entry name" value="Aconitase"/>
    <property type="match status" value="1"/>
</dbReference>
<name>A0A482WNX3_LAOST</name>
<evidence type="ECO:0000259" key="4">
    <source>
        <dbReference type="Pfam" id="PF00330"/>
    </source>
</evidence>
<dbReference type="GO" id="GO:0051536">
    <property type="term" value="F:iron-sulfur cluster binding"/>
    <property type="evidence" value="ECO:0007669"/>
    <property type="project" value="UniProtKB-KW"/>
</dbReference>
<comment type="caution">
    <text evidence="5">The sequence shown here is derived from an EMBL/GenBank/DDBJ whole genome shotgun (WGS) entry which is preliminary data.</text>
</comment>
<evidence type="ECO:0000256" key="3">
    <source>
        <dbReference type="ARBA" id="ARBA00023014"/>
    </source>
</evidence>
<dbReference type="InterPro" id="IPR001030">
    <property type="entry name" value="Acoase/IPM_deHydtase_lsu_aba"/>
</dbReference>
<dbReference type="Proteomes" id="UP000291343">
    <property type="component" value="Unassembled WGS sequence"/>
</dbReference>
<dbReference type="SMR" id="A0A482WNX3"/>
<dbReference type="STRING" id="195883.A0A482WNX3"/>
<accession>A0A482WNX3</accession>
<dbReference type="PANTHER" id="PTHR11670">
    <property type="entry name" value="ACONITASE/IRON-RESPONSIVE ELEMENT FAMILY MEMBER"/>
    <property type="match status" value="1"/>
</dbReference>
<dbReference type="InterPro" id="IPR015931">
    <property type="entry name" value="Acnase/IPM_dHydase_lsu_aba_1/3"/>
</dbReference>
<dbReference type="AlphaFoldDB" id="A0A482WNX3"/>
<dbReference type="InterPro" id="IPR006249">
    <property type="entry name" value="Aconitase/IRP2"/>
</dbReference>
<proteinExistence type="predicted"/>
<feature type="domain" description="Aconitase/3-isopropylmalate dehydratase large subunit alpha/beta/alpha" evidence="4">
    <location>
        <begin position="67"/>
        <end position="132"/>
    </location>
</feature>
<dbReference type="InterPro" id="IPR036008">
    <property type="entry name" value="Aconitase_4Fe-4S_dom"/>
</dbReference>